<keyword evidence="7" id="KW-0285">Flavoprotein</keyword>
<evidence type="ECO:0000256" key="15">
    <source>
        <dbReference type="ARBA" id="ARBA00023026"/>
    </source>
</evidence>
<evidence type="ECO:0000256" key="4">
    <source>
        <dbReference type="ARBA" id="ARBA00022543"/>
    </source>
</evidence>
<proteinExistence type="predicted"/>
<keyword evidence="14" id="KW-0157">Chromophore</keyword>
<feature type="domain" description="PAS" evidence="18">
    <location>
        <begin position="20"/>
        <end position="93"/>
    </location>
</feature>
<dbReference type="InterPro" id="IPR000014">
    <property type="entry name" value="PAS"/>
</dbReference>
<evidence type="ECO:0000256" key="5">
    <source>
        <dbReference type="ARBA" id="ARBA00022553"/>
    </source>
</evidence>
<keyword evidence="4" id="KW-0600">Photoreceptor protein</keyword>
<dbReference type="PANTHER" id="PTHR41523">
    <property type="entry name" value="TWO-COMPONENT SYSTEM SENSOR PROTEIN"/>
    <property type="match status" value="1"/>
</dbReference>
<evidence type="ECO:0000256" key="1">
    <source>
        <dbReference type="ARBA" id="ARBA00000085"/>
    </source>
</evidence>
<dbReference type="EMBL" id="JAFMNX010000001">
    <property type="protein sequence ID" value="MBS9720515.1"/>
    <property type="molecule type" value="Genomic_DNA"/>
</dbReference>
<keyword evidence="9" id="KW-0808">Transferase</keyword>
<feature type="region of interest" description="Disordered" evidence="17">
    <location>
        <begin position="1"/>
        <end position="25"/>
    </location>
</feature>
<dbReference type="InterPro" id="IPR001610">
    <property type="entry name" value="PAC"/>
</dbReference>
<evidence type="ECO:0000256" key="10">
    <source>
        <dbReference type="ARBA" id="ARBA00022737"/>
    </source>
</evidence>
<evidence type="ECO:0000256" key="8">
    <source>
        <dbReference type="ARBA" id="ARBA00022643"/>
    </source>
</evidence>
<dbReference type="InterPro" id="IPR011102">
    <property type="entry name" value="Sig_transdc_His_kinase_HWE"/>
</dbReference>
<evidence type="ECO:0000256" key="7">
    <source>
        <dbReference type="ARBA" id="ARBA00022630"/>
    </source>
</evidence>
<dbReference type="CDD" id="cd00130">
    <property type="entry name" value="PAS"/>
    <property type="match status" value="1"/>
</dbReference>
<dbReference type="PANTHER" id="PTHR41523:SF7">
    <property type="entry name" value="HISTIDINE KINASE"/>
    <property type="match status" value="1"/>
</dbReference>
<evidence type="ECO:0000313" key="20">
    <source>
        <dbReference type="EMBL" id="MBS9720515.1"/>
    </source>
</evidence>
<evidence type="ECO:0000256" key="12">
    <source>
        <dbReference type="ARBA" id="ARBA00022777"/>
    </source>
</evidence>
<name>A0ABS5RUQ2_9HYPH</name>
<keyword evidence="13" id="KW-0067">ATP-binding</keyword>
<evidence type="ECO:0000256" key="2">
    <source>
        <dbReference type="ARBA" id="ARBA00012438"/>
    </source>
</evidence>
<keyword evidence="21" id="KW-1185">Reference proteome</keyword>
<evidence type="ECO:0000256" key="17">
    <source>
        <dbReference type="SAM" id="MobiDB-lite"/>
    </source>
</evidence>
<keyword evidence="8" id="KW-0288">FMN</keyword>
<feature type="compositionally biased region" description="Basic and acidic residues" evidence="17">
    <location>
        <begin position="1"/>
        <end position="15"/>
    </location>
</feature>
<evidence type="ECO:0000256" key="13">
    <source>
        <dbReference type="ARBA" id="ARBA00022840"/>
    </source>
</evidence>
<dbReference type="Gene3D" id="3.30.450.20">
    <property type="entry name" value="PAS domain"/>
    <property type="match status" value="1"/>
</dbReference>
<keyword evidence="5" id="KW-0597">Phosphoprotein</keyword>
<evidence type="ECO:0000256" key="6">
    <source>
        <dbReference type="ARBA" id="ARBA00022606"/>
    </source>
</evidence>
<evidence type="ECO:0000259" key="18">
    <source>
        <dbReference type="PROSITE" id="PS50112"/>
    </source>
</evidence>
<comment type="catalytic activity">
    <reaction evidence="1">
        <text>ATP + protein L-histidine = ADP + protein N-phospho-L-histidine.</text>
        <dbReference type="EC" id="2.7.13.3"/>
    </reaction>
</comment>
<feature type="domain" description="PAC" evidence="19">
    <location>
        <begin position="94"/>
        <end position="147"/>
    </location>
</feature>
<protein>
    <recommendedName>
        <fullName evidence="3">Blue-light-activated histidine kinase</fullName>
        <ecNumber evidence="2">2.7.13.3</ecNumber>
    </recommendedName>
</protein>
<reference evidence="20 21" key="1">
    <citation type="submission" date="2021-03" db="EMBL/GenBank/DDBJ databases">
        <title>Tianweitania aestuarii sp. nov., isolated from a tidal flat.</title>
        <authorList>
            <person name="Park S."/>
            <person name="Yoon J.-H."/>
        </authorList>
    </citation>
    <scope>NUCLEOTIDE SEQUENCE [LARGE SCALE GENOMIC DNA]</scope>
    <source>
        <strain evidence="20 21">BSSL-BM11</strain>
    </source>
</reference>
<keyword evidence="6" id="KW-0716">Sensory transduction</keyword>
<comment type="caution">
    <text evidence="20">The sequence shown here is derived from an EMBL/GenBank/DDBJ whole genome shotgun (WGS) entry which is preliminary data.</text>
</comment>
<dbReference type="SMART" id="SM00091">
    <property type="entry name" value="PAS"/>
    <property type="match status" value="1"/>
</dbReference>
<dbReference type="PROSITE" id="PS50113">
    <property type="entry name" value="PAC"/>
    <property type="match status" value="1"/>
</dbReference>
<keyword evidence="10" id="KW-0677">Repeat</keyword>
<dbReference type="Pfam" id="PF13426">
    <property type="entry name" value="PAS_9"/>
    <property type="match status" value="1"/>
</dbReference>
<dbReference type="InterPro" id="IPR035965">
    <property type="entry name" value="PAS-like_dom_sf"/>
</dbReference>
<evidence type="ECO:0000256" key="16">
    <source>
        <dbReference type="ARBA" id="ARBA00023170"/>
    </source>
</evidence>
<evidence type="ECO:0000259" key="19">
    <source>
        <dbReference type="PROSITE" id="PS50113"/>
    </source>
</evidence>
<keyword evidence="16" id="KW-0675">Receptor</keyword>
<evidence type="ECO:0000256" key="9">
    <source>
        <dbReference type="ARBA" id="ARBA00022679"/>
    </source>
</evidence>
<evidence type="ECO:0000256" key="14">
    <source>
        <dbReference type="ARBA" id="ARBA00022991"/>
    </source>
</evidence>
<evidence type="ECO:0000256" key="3">
    <source>
        <dbReference type="ARBA" id="ARBA00021740"/>
    </source>
</evidence>
<evidence type="ECO:0000256" key="11">
    <source>
        <dbReference type="ARBA" id="ARBA00022741"/>
    </source>
</evidence>
<dbReference type="SUPFAM" id="SSF55874">
    <property type="entry name" value="ATPase domain of HSP90 chaperone/DNA topoisomerase II/histidine kinase"/>
    <property type="match status" value="1"/>
</dbReference>
<keyword evidence="11" id="KW-0547">Nucleotide-binding</keyword>
<dbReference type="Proteomes" id="UP001297272">
    <property type="component" value="Unassembled WGS sequence"/>
</dbReference>
<sequence>MDKKEEDRIHDELDAPFKGSSDPFASAVRTTRMPMVITDPRQDDNPIVFCNDAFVQLTGYDRAEIMGRNCRFLQGPDTDKQAVADLGRAVANREEIQTDLLNYRKDGTTFWNSLLLCPVYADGELTYFFASQMDVTDKKRAEEHRFLLHRELDHRVKNTLAQVQSVVLQTLRDKGVAQDVASAVAARLQAVARSHDVLTKEAWASASMMDVIKGALEPTVTRFGNRIEFRGDEVRLKPRIATMLALGINELADNAIRYGALSNGAGRVDLWWTADDGMLHLEWRESGGPAVTPPSRKGYGLRIVERVLSTEFGGKGSVEFPRSGFAFRLSAPLDNLGVEATKWLTSAQ</sequence>
<evidence type="ECO:0000313" key="21">
    <source>
        <dbReference type="Proteomes" id="UP001297272"/>
    </source>
</evidence>
<dbReference type="InterPro" id="IPR036890">
    <property type="entry name" value="HATPase_C_sf"/>
</dbReference>
<keyword evidence="12" id="KW-0418">Kinase</keyword>
<dbReference type="Pfam" id="PF07536">
    <property type="entry name" value="HWE_HK"/>
    <property type="match status" value="1"/>
</dbReference>
<dbReference type="SUPFAM" id="SSF55785">
    <property type="entry name" value="PYP-like sensor domain (PAS domain)"/>
    <property type="match status" value="1"/>
</dbReference>
<dbReference type="SMART" id="SM00086">
    <property type="entry name" value="PAC"/>
    <property type="match status" value="1"/>
</dbReference>
<accession>A0ABS5RUQ2</accession>
<organism evidence="20 21">
    <name type="scientific">Tianweitania aestuarii</name>
    <dbReference type="NCBI Taxonomy" id="2814886"/>
    <lineage>
        <taxon>Bacteria</taxon>
        <taxon>Pseudomonadati</taxon>
        <taxon>Pseudomonadota</taxon>
        <taxon>Alphaproteobacteria</taxon>
        <taxon>Hyphomicrobiales</taxon>
        <taxon>Phyllobacteriaceae</taxon>
        <taxon>Tianweitania</taxon>
    </lineage>
</organism>
<dbReference type="NCBIfam" id="TIGR00229">
    <property type="entry name" value="sensory_box"/>
    <property type="match status" value="1"/>
</dbReference>
<dbReference type="SMART" id="SM00911">
    <property type="entry name" value="HWE_HK"/>
    <property type="match status" value="1"/>
</dbReference>
<keyword evidence="15" id="KW-0843">Virulence</keyword>
<dbReference type="InterPro" id="IPR000700">
    <property type="entry name" value="PAS-assoc_C"/>
</dbReference>
<dbReference type="RefSeq" id="WP_213984032.1">
    <property type="nucleotide sequence ID" value="NZ_JAFMNX010000001.1"/>
</dbReference>
<gene>
    <name evidence="20" type="ORF">JYU29_07440</name>
</gene>
<dbReference type="PROSITE" id="PS50112">
    <property type="entry name" value="PAS"/>
    <property type="match status" value="1"/>
</dbReference>
<dbReference type="EC" id="2.7.13.3" evidence="2"/>
<dbReference type="Gene3D" id="3.30.565.10">
    <property type="entry name" value="Histidine kinase-like ATPase, C-terminal domain"/>
    <property type="match status" value="1"/>
</dbReference>